<feature type="transmembrane region" description="Helical" evidence="1">
    <location>
        <begin position="55"/>
        <end position="76"/>
    </location>
</feature>
<gene>
    <name evidence="2" type="ORF">ERS852572_03633</name>
</gene>
<dbReference type="EMBL" id="CYXZ01000043">
    <property type="protein sequence ID" value="CUN31279.1"/>
    <property type="molecule type" value="Genomic_DNA"/>
</dbReference>
<dbReference type="Pfam" id="PF06161">
    <property type="entry name" value="DUF975"/>
    <property type="match status" value="1"/>
</dbReference>
<protein>
    <submittedName>
        <fullName evidence="2">Protein of uncharacterized function (DUF975)</fullName>
    </submittedName>
</protein>
<dbReference type="Proteomes" id="UP000095350">
    <property type="component" value="Unassembled WGS sequence"/>
</dbReference>
<feature type="transmembrane region" description="Helical" evidence="1">
    <location>
        <begin position="193"/>
        <end position="219"/>
    </location>
</feature>
<dbReference type="STRING" id="166486.ERS852572_03633"/>
<dbReference type="InterPro" id="IPR010380">
    <property type="entry name" value="DUF975"/>
</dbReference>
<name>A0A173VUQ6_9FIRM</name>
<dbReference type="OrthoDB" id="9784844at2"/>
<keyword evidence="1" id="KW-0472">Membrane</keyword>
<accession>A0A173VUQ6</accession>
<dbReference type="PANTHER" id="PTHR40076:SF1">
    <property type="entry name" value="MEMBRANE PROTEIN"/>
    <property type="match status" value="1"/>
</dbReference>
<feature type="transmembrane region" description="Helical" evidence="1">
    <location>
        <begin position="137"/>
        <end position="158"/>
    </location>
</feature>
<dbReference type="PaxDb" id="166486-ERS852572_03633"/>
<feature type="transmembrane region" description="Helical" evidence="1">
    <location>
        <begin position="104"/>
        <end position="131"/>
    </location>
</feature>
<keyword evidence="1" id="KW-1133">Transmembrane helix</keyword>
<evidence type="ECO:0000256" key="1">
    <source>
        <dbReference type="SAM" id="Phobius"/>
    </source>
</evidence>
<keyword evidence="1" id="KW-0812">Transmembrane</keyword>
<dbReference type="AlphaFoldDB" id="A0A173VUQ6"/>
<feature type="transmembrane region" description="Helical" evidence="1">
    <location>
        <begin position="20"/>
        <end position="43"/>
    </location>
</feature>
<sequence>MKRTSKELKRIARDILNDRYRVPMAAFAATTLIATVIESPFSFSMGDNPTNMQLVISLIAELLISVVSFVLGCGVAKIHLSMTRGNDFRVRDIFDPFKKNTDRFFIAGFLFLLMIFVSMIPVIGGFTYAVIADFSVVSIVIAAATGILSLILSCYFMLTYHFIGYITLDHPELKCLEVFKECRLLMHGNRLRLLYILLSFIGYGLLVLCSFGIASLWVVPYQAETLVIFYLDCTDELNRIPVRSYEKTATTQF</sequence>
<dbReference type="RefSeq" id="WP_055196015.1">
    <property type="nucleotide sequence ID" value="NZ_CABIYH010000043.1"/>
</dbReference>
<organism evidence="2 3">
    <name type="scientific">Roseburia intestinalis</name>
    <dbReference type="NCBI Taxonomy" id="166486"/>
    <lineage>
        <taxon>Bacteria</taxon>
        <taxon>Bacillati</taxon>
        <taxon>Bacillota</taxon>
        <taxon>Clostridia</taxon>
        <taxon>Lachnospirales</taxon>
        <taxon>Lachnospiraceae</taxon>
        <taxon>Roseburia</taxon>
    </lineage>
</organism>
<dbReference type="PANTHER" id="PTHR40076">
    <property type="entry name" value="MEMBRANE PROTEIN-RELATED"/>
    <property type="match status" value="1"/>
</dbReference>
<reference evidence="2 3" key="1">
    <citation type="submission" date="2015-09" db="EMBL/GenBank/DDBJ databases">
        <authorList>
            <consortium name="Pathogen Informatics"/>
        </authorList>
    </citation>
    <scope>NUCLEOTIDE SEQUENCE [LARGE SCALE GENOMIC DNA]</scope>
    <source>
        <strain evidence="2 3">2789STDY5834960</strain>
    </source>
</reference>
<evidence type="ECO:0000313" key="2">
    <source>
        <dbReference type="EMBL" id="CUN31279.1"/>
    </source>
</evidence>
<proteinExistence type="predicted"/>
<evidence type="ECO:0000313" key="3">
    <source>
        <dbReference type="Proteomes" id="UP000095350"/>
    </source>
</evidence>